<dbReference type="EMBL" id="JRRC01453123">
    <property type="protein sequence ID" value="KHG06499.1"/>
    <property type="molecule type" value="Genomic_DNA"/>
</dbReference>
<reference evidence="2" key="1">
    <citation type="submission" date="2014-09" db="EMBL/GenBank/DDBJ databases">
        <authorList>
            <person name="Mudge J."/>
            <person name="Ramaraj T."/>
            <person name="Lindquist I.E."/>
            <person name="Bharti A.K."/>
            <person name="Sundararajan A."/>
            <person name="Cameron C.T."/>
            <person name="Woodward J.E."/>
            <person name="May G.D."/>
            <person name="Brubaker C."/>
            <person name="Broadhvest J."/>
            <person name="Wilkins T.A."/>
        </authorList>
    </citation>
    <scope>NUCLEOTIDE SEQUENCE</scope>
    <source>
        <strain evidence="2">cv. AKA8401</strain>
    </source>
</reference>
<sequence length="134" mass="14282">MLVSTSYPIAAKVALRSSPYVGEASHTIPEAIGRDMAVCLSRVANTASGHGRIWTKTRECHGRVRGTGHGHERVLGRVKTPVGSNLELSLHGFGARACSLVPRPCQPHGPLARPGQKGHTGVLPFHTGVYPCFK</sequence>
<evidence type="ECO:0000313" key="2">
    <source>
        <dbReference type="Proteomes" id="UP000032142"/>
    </source>
</evidence>
<dbReference type="Proteomes" id="UP000032142">
    <property type="component" value="Unassembled WGS sequence"/>
</dbReference>
<proteinExistence type="predicted"/>
<evidence type="ECO:0000313" key="1">
    <source>
        <dbReference type="EMBL" id="KHG06499.1"/>
    </source>
</evidence>
<comment type="caution">
    <text evidence="1">The sequence shown here is derived from an EMBL/GenBank/DDBJ whole genome shotgun (WGS) entry which is preliminary data.</text>
</comment>
<gene>
    <name evidence="1" type="ORF">F383_32843</name>
</gene>
<protein>
    <submittedName>
        <fullName evidence="1">Uncharacterized protein</fullName>
    </submittedName>
</protein>
<accession>A0A0B0N3R6</accession>
<dbReference type="AlphaFoldDB" id="A0A0B0N3R6"/>
<keyword evidence="2" id="KW-1185">Reference proteome</keyword>
<name>A0A0B0N3R6_GOSAR</name>
<organism evidence="1 2">
    <name type="scientific">Gossypium arboreum</name>
    <name type="common">Tree cotton</name>
    <name type="synonym">Gossypium nanking</name>
    <dbReference type="NCBI Taxonomy" id="29729"/>
    <lineage>
        <taxon>Eukaryota</taxon>
        <taxon>Viridiplantae</taxon>
        <taxon>Streptophyta</taxon>
        <taxon>Embryophyta</taxon>
        <taxon>Tracheophyta</taxon>
        <taxon>Spermatophyta</taxon>
        <taxon>Magnoliopsida</taxon>
        <taxon>eudicotyledons</taxon>
        <taxon>Gunneridae</taxon>
        <taxon>Pentapetalae</taxon>
        <taxon>rosids</taxon>
        <taxon>malvids</taxon>
        <taxon>Malvales</taxon>
        <taxon>Malvaceae</taxon>
        <taxon>Malvoideae</taxon>
        <taxon>Gossypium</taxon>
    </lineage>
</organism>